<feature type="compositionally biased region" description="Basic and acidic residues" evidence="1">
    <location>
        <begin position="11"/>
        <end position="23"/>
    </location>
</feature>
<dbReference type="PANTHER" id="PTHR31066">
    <property type="entry name" value="OS05G0427100 PROTEIN-RELATED"/>
    <property type="match status" value="1"/>
</dbReference>
<evidence type="ECO:0000313" key="3">
    <source>
        <dbReference type="EMBL" id="KAK1276088.1"/>
    </source>
</evidence>
<sequence length="454" mass="48008">MENYSYSSYPDSHDSSPRSREIDYDNGSSAWDDQSAPPSGGGAPSRVKFMCSYGGKIQPRQHDNQLSYFGGETKILAVDRSARFAAALSKLSSLCGIGDLTFFKYQLPGEDLDALISVTNDEDLDHMMIEYDRLHRSSPKPARLRIFLFPPSPGPTGAAPPPAKPDREWFVEALNAVPPPPPQPQTVDSSPAASPASAPNPDFLFGLDKVEVKEPVAVEVAQAEIAVPDRARDDRTVEAAAAAAAASSGEIQRQIQELQRLQILANQEQAAFQQGKSDEAASRVLQTGEYYLPPKIPENPSPLPPAAAAAQVPATYWHDHQVASAAAGGGYPSMMGSDQPMYLISVPTGRPMTGGPGQGYYIYREQQPPMYGTAGPKLSPQYAVAGDVNVVGGAPTGRTVVTDAGGFAQVAYGGAGRPVYYTAAPVATYPTMAAAAMAASPNPTPEGKKAPQAS</sequence>
<gene>
    <name evidence="3" type="ORF">QJS04_geneDACA001492</name>
</gene>
<evidence type="ECO:0000256" key="1">
    <source>
        <dbReference type="SAM" id="MobiDB-lite"/>
    </source>
</evidence>
<feature type="compositionally biased region" description="Low complexity" evidence="1">
    <location>
        <begin position="1"/>
        <end position="10"/>
    </location>
</feature>
<feature type="region of interest" description="Disordered" evidence="1">
    <location>
        <begin position="1"/>
        <end position="43"/>
    </location>
</feature>
<reference evidence="3" key="2">
    <citation type="submission" date="2023-06" db="EMBL/GenBank/DDBJ databases">
        <authorList>
            <person name="Ma L."/>
            <person name="Liu K.-W."/>
            <person name="Li Z."/>
            <person name="Hsiao Y.-Y."/>
            <person name="Qi Y."/>
            <person name="Fu T."/>
            <person name="Tang G."/>
            <person name="Zhang D."/>
            <person name="Sun W.-H."/>
            <person name="Liu D.-K."/>
            <person name="Li Y."/>
            <person name="Chen G.-Z."/>
            <person name="Liu X.-D."/>
            <person name="Liao X.-Y."/>
            <person name="Jiang Y.-T."/>
            <person name="Yu X."/>
            <person name="Hao Y."/>
            <person name="Huang J."/>
            <person name="Zhao X.-W."/>
            <person name="Ke S."/>
            <person name="Chen Y.-Y."/>
            <person name="Wu W.-L."/>
            <person name="Hsu J.-L."/>
            <person name="Lin Y.-F."/>
            <person name="Huang M.-D."/>
            <person name="Li C.-Y."/>
            <person name="Huang L."/>
            <person name="Wang Z.-W."/>
            <person name="Zhao X."/>
            <person name="Zhong W.-Y."/>
            <person name="Peng D.-H."/>
            <person name="Ahmad S."/>
            <person name="Lan S."/>
            <person name="Zhang J.-S."/>
            <person name="Tsai W.-C."/>
            <person name="Van De Peer Y."/>
            <person name="Liu Z.-J."/>
        </authorList>
    </citation>
    <scope>NUCLEOTIDE SEQUENCE</scope>
    <source>
        <strain evidence="3">SCP</strain>
        <tissue evidence="3">Leaves</tissue>
    </source>
</reference>
<keyword evidence="4" id="KW-1185">Reference proteome</keyword>
<feature type="region of interest" description="Disordered" evidence="1">
    <location>
        <begin position="176"/>
        <end position="200"/>
    </location>
</feature>
<feature type="domain" description="PB1" evidence="2">
    <location>
        <begin position="61"/>
        <end position="151"/>
    </location>
</feature>
<dbReference type="SMART" id="SM00666">
    <property type="entry name" value="PB1"/>
    <property type="match status" value="1"/>
</dbReference>
<dbReference type="Proteomes" id="UP001179952">
    <property type="component" value="Unassembled WGS sequence"/>
</dbReference>
<dbReference type="Gene3D" id="3.10.20.90">
    <property type="entry name" value="Phosphatidylinositol 3-kinase Catalytic Subunit, Chain A, domain 1"/>
    <property type="match status" value="1"/>
</dbReference>
<dbReference type="EMBL" id="JAUJYN010000003">
    <property type="protein sequence ID" value="KAK1276088.1"/>
    <property type="molecule type" value="Genomic_DNA"/>
</dbReference>
<evidence type="ECO:0000313" key="4">
    <source>
        <dbReference type="Proteomes" id="UP001179952"/>
    </source>
</evidence>
<accession>A0AAV9BH54</accession>
<dbReference type="InterPro" id="IPR053198">
    <property type="entry name" value="Gynoecium_Dev_Regulator"/>
</dbReference>
<name>A0AAV9BH54_ACOGR</name>
<dbReference type="InterPro" id="IPR000270">
    <property type="entry name" value="PB1_dom"/>
</dbReference>
<dbReference type="AlphaFoldDB" id="A0AAV9BH54"/>
<organism evidence="3 4">
    <name type="scientific">Acorus gramineus</name>
    <name type="common">Dwarf sweet flag</name>
    <dbReference type="NCBI Taxonomy" id="55184"/>
    <lineage>
        <taxon>Eukaryota</taxon>
        <taxon>Viridiplantae</taxon>
        <taxon>Streptophyta</taxon>
        <taxon>Embryophyta</taxon>
        <taxon>Tracheophyta</taxon>
        <taxon>Spermatophyta</taxon>
        <taxon>Magnoliopsida</taxon>
        <taxon>Liliopsida</taxon>
        <taxon>Acoraceae</taxon>
        <taxon>Acorus</taxon>
    </lineage>
</organism>
<comment type="caution">
    <text evidence="3">The sequence shown here is derived from an EMBL/GenBank/DDBJ whole genome shotgun (WGS) entry which is preliminary data.</text>
</comment>
<protein>
    <recommendedName>
        <fullName evidence="2">PB1 domain-containing protein</fullName>
    </recommendedName>
</protein>
<dbReference type="SUPFAM" id="SSF54277">
    <property type="entry name" value="CAD &amp; PB1 domains"/>
    <property type="match status" value="1"/>
</dbReference>
<dbReference type="Pfam" id="PF00564">
    <property type="entry name" value="PB1"/>
    <property type="match status" value="1"/>
</dbReference>
<proteinExistence type="predicted"/>
<dbReference type="PANTHER" id="PTHR31066:SF85">
    <property type="entry name" value="OS02G0809100 PROTEIN"/>
    <property type="match status" value="1"/>
</dbReference>
<reference evidence="3" key="1">
    <citation type="journal article" date="2023" name="Nat. Commun.">
        <title>Diploid and tetraploid genomes of Acorus and the evolution of monocots.</title>
        <authorList>
            <person name="Ma L."/>
            <person name="Liu K.W."/>
            <person name="Li Z."/>
            <person name="Hsiao Y.Y."/>
            <person name="Qi Y."/>
            <person name="Fu T."/>
            <person name="Tang G.D."/>
            <person name="Zhang D."/>
            <person name="Sun W.H."/>
            <person name="Liu D.K."/>
            <person name="Li Y."/>
            <person name="Chen G.Z."/>
            <person name="Liu X.D."/>
            <person name="Liao X.Y."/>
            <person name="Jiang Y.T."/>
            <person name="Yu X."/>
            <person name="Hao Y."/>
            <person name="Huang J."/>
            <person name="Zhao X.W."/>
            <person name="Ke S."/>
            <person name="Chen Y.Y."/>
            <person name="Wu W.L."/>
            <person name="Hsu J.L."/>
            <person name="Lin Y.F."/>
            <person name="Huang M.D."/>
            <person name="Li C.Y."/>
            <person name="Huang L."/>
            <person name="Wang Z.W."/>
            <person name="Zhao X."/>
            <person name="Zhong W.Y."/>
            <person name="Peng D.H."/>
            <person name="Ahmad S."/>
            <person name="Lan S."/>
            <person name="Zhang J.S."/>
            <person name="Tsai W.C."/>
            <person name="Van de Peer Y."/>
            <person name="Liu Z.J."/>
        </authorList>
    </citation>
    <scope>NUCLEOTIDE SEQUENCE</scope>
    <source>
        <strain evidence="3">SCP</strain>
    </source>
</reference>
<evidence type="ECO:0000259" key="2">
    <source>
        <dbReference type="SMART" id="SM00666"/>
    </source>
</evidence>
<feature type="compositionally biased region" description="Low complexity" evidence="1">
    <location>
        <begin position="189"/>
        <end position="200"/>
    </location>
</feature>
<dbReference type="CDD" id="cd06410">
    <property type="entry name" value="PB1_UP2"/>
    <property type="match status" value="1"/>
</dbReference>